<evidence type="ECO:0000313" key="1">
    <source>
        <dbReference type="EMBL" id="APU69012.1"/>
    </source>
</evidence>
<proteinExistence type="predicted"/>
<dbReference type="AlphaFoldDB" id="A0A1L7I7D2"/>
<name>A0A1L7I7D2_9FLAO</name>
<sequence length="337" mass="40070">MNDYINTVSNGELILHVNLFFSVFFSLVALLLVGTILYMRYQKLRENRKIQKRREILSDFMMRYLFENPNDEQAIEAHQPQNNLQLRTAVQVIMEFVDNFKGESLELLRKLFYAWRLQKYVQHKLQSKLWYDVAQSIYISSELKLEEMREHVVKHTNSTRKDIRQQAIFYLINMAQENPLSFLHQVDKPLSVFEQIYIKDCMDTQYTGVIPEFGEYLEHPLESVQIFALKMIAEYNQFESIGEILPFLESEREELRIAAIESLSKLEYPELSERIEQKLPLEKASVRSHILRNLKRKYSLGDFQNLVGLIPETDYKNRVLHFNLANSLRKESKKLYI</sequence>
<dbReference type="SUPFAM" id="SSF48371">
    <property type="entry name" value="ARM repeat"/>
    <property type="match status" value="1"/>
</dbReference>
<evidence type="ECO:0000313" key="2">
    <source>
        <dbReference type="Proteomes" id="UP000186230"/>
    </source>
</evidence>
<dbReference type="EMBL" id="CP016359">
    <property type="protein sequence ID" value="APU69012.1"/>
    <property type="molecule type" value="Genomic_DNA"/>
</dbReference>
<dbReference type="InterPro" id="IPR016024">
    <property type="entry name" value="ARM-type_fold"/>
</dbReference>
<reference evidence="1 2" key="1">
    <citation type="submission" date="2016-07" db="EMBL/GenBank/DDBJ databases">
        <title>Multi-omics approach to identify versatile polysaccharide utilization systems of a marine flavobacterium Gramella flava.</title>
        <authorList>
            <person name="Tang K."/>
        </authorList>
    </citation>
    <scope>NUCLEOTIDE SEQUENCE [LARGE SCALE GENOMIC DNA]</scope>
    <source>
        <strain evidence="1 2">JLT2011</strain>
    </source>
</reference>
<keyword evidence="2" id="KW-1185">Reference proteome</keyword>
<dbReference type="InterPro" id="IPR011989">
    <property type="entry name" value="ARM-like"/>
</dbReference>
<dbReference type="Proteomes" id="UP000186230">
    <property type="component" value="Chromosome"/>
</dbReference>
<organism evidence="1 2">
    <name type="scientific">Christiangramia flava JLT2011</name>
    <dbReference type="NCBI Taxonomy" id="1229726"/>
    <lineage>
        <taxon>Bacteria</taxon>
        <taxon>Pseudomonadati</taxon>
        <taxon>Bacteroidota</taxon>
        <taxon>Flavobacteriia</taxon>
        <taxon>Flavobacteriales</taxon>
        <taxon>Flavobacteriaceae</taxon>
        <taxon>Christiangramia</taxon>
    </lineage>
</organism>
<dbReference type="RefSeq" id="WP_083644714.1">
    <property type="nucleotide sequence ID" value="NZ_AMRU01000009.1"/>
</dbReference>
<dbReference type="KEGG" id="gfl:GRFL_2288"/>
<protein>
    <submittedName>
        <fullName evidence="1">Uncharacterized protein</fullName>
    </submittedName>
</protein>
<dbReference type="OrthoDB" id="1410183at2"/>
<gene>
    <name evidence="1" type="ORF">GRFL_2288</name>
</gene>
<dbReference type="Gene3D" id="1.25.10.10">
    <property type="entry name" value="Leucine-rich Repeat Variant"/>
    <property type="match status" value="1"/>
</dbReference>
<dbReference type="STRING" id="1229726.GRFL_2288"/>
<accession>A0A1L7I7D2</accession>